<dbReference type="PROSITE" id="PS50011">
    <property type="entry name" value="PROTEIN_KINASE_DOM"/>
    <property type="match status" value="1"/>
</dbReference>
<dbReference type="InterPro" id="IPR000719">
    <property type="entry name" value="Prot_kinase_dom"/>
</dbReference>
<dbReference type="Proteomes" id="UP001293254">
    <property type="component" value="Unassembled WGS sequence"/>
</dbReference>
<reference evidence="13" key="1">
    <citation type="submission" date="2020-06" db="EMBL/GenBank/DDBJ databases">
        <authorList>
            <person name="Li T."/>
            <person name="Hu X."/>
            <person name="Zhang T."/>
            <person name="Song X."/>
            <person name="Zhang H."/>
            <person name="Dai N."/>
            <person name="Sheng W."/>
            <person name="Hou X."/>
            <person name="Wei L."/>
        </authorList>
    </citation>
    <scope>NUCLEOTIDE SEQUENCE</scope>
    <source>
        <strain evidence="13">3651</strain>
        <tissue evidence="13">Leaf</tissue>
    </source>
</reference>
<evidence type="ECO:0000313" key="14">
    <source>
        <dbReference type="Proteomes" id="UP001293254"/>
    </source>
</evidence>
<sequence length="448" mass="50173">MEEDPLSPPSKSWSIYTRREITSKYEILERVGSGAYSDVYRARRRSDSLIVALKEVHDYQSAFREIEALQTLQNCPDVIVLHEYFWREDEDAVLVLEYLPTDLAAVIKAAKKEWEGGISVGEVKRWMMQILRGVDVCHRNSIVHRDLKPSNLLISAEGLLKIADFGQARILLAPVFVDGGAYNQFDEQPSSSQVAFARPAEVVPPLDSQFIKEHAELDSEKCGMEPDDVRINDFSGDIDEDSTTHDGAASCLATCAASDAEDPFQQTYSYEAEEGHIDGNGPLTSCVGTRWFRAPELLYGSTNYGLEIDLWSVGCIFAELLSLEPIFPGNSDIDQLGKIFSILGNLTDEVWPGCVRLPDYNIISFCKVEKPVASRATAMELLHDKYLNEEPLPVPLSELRIPSKHGIQDEDSSVEWNDYNDFESDSDFDDFGSSHITTTDNGFSIRFT</sequence>
<dbReference type="PANTHER" id="PTHR24056">
    <property type="entry name" value="CELL DIVISION PROTEIN KINASE"/>
    <property type="match status" value="1"/>
</dbReference>
<evidence type="ECO:0000256" key="5">
    <source>
        <dbReference type="ARBA" id="ARBA00022741"/>
    </source>
</evidence>
<dbReference type="GO" id="GO:0005524">
    <property type="term" value="F:ATP binding"/>
    <property type="evidence" value="ECO:0007669"/>
    <property type="project" value="UniProtKB-UniRule"/>
</dbReference>
<keyword evidence="5 10" id="KW-0547">Nucleotide-binding</keyword>
<dbReference type="InterPro" id="IPR008271">
    <property type="entry name" value="Ser/Thr_kinase_AS"/>
</dbReference>
<comment type="similarity">
    <text evidence="1">Belongs to the protein kinase superfamily. CMGC Ser/Thr protein kinase family. CDC2/CDKX subfamily.</text>
</comment>
<dbReference type="FunFam" id="3.30.200.20:FF:000664">
    <property type="entry name" value="Cyclin-dependent kinase F-1"/>
    <property type="match status" value="1"/>
</dbReference>
<keyword evidence="14" id="KW-1185">Reference proteome</keyword>
<evidence type="ECO:0000256" key="11">
    <source>
        <dbReference type="RuleBase" id="RU000304"/>
    </source>
</evidence>
<evidence type="ECO:0000256" key="1">
    <source>
        <dbReference type="ARBA" id="ARBA00006485"/>
    </source>
</evidence>
<keyword evidence="6 13" id="KW-0418">Kinase</keyword>
<reference evidence="13" key="2">
    <citation type="journal article" date="2024" name="Plant">
        <title>Genomic evolution and insights into agronomic trait innovations of Sesamum species.</title>
        <authorList>
            <person name="Miao H."/>
            <person name="Wang L."/>
            <person name="Qu L."/>
            <person name="Liu H."/>
            <person name="Sun Y."/>
            <person name="Le M."/>
            <person name="Wang Q."/>
            <person name="Wei S."/>
            <person name="Zheng Y."/>
            <person name="Lin W."/>
            <person name="Duan Y."/>
            <person name="Cao H."/>
            <person name="Xiong S."/>
            <person name="Wang X."/>
            <person name="Wei L."/>
            <person name="Li C."/>
            <person name="Ma Q."/>
            <person name="Ju M."/>
            <person name="Zhao R."/>
            <person name="Li G."/>
            <person name="Mu C."/>
            <person name="Tian Q."/>
            <person name="Mei H."/>
            <person name="Zhang T."/>
            <person name="Gao T."/>
            <person name="Zhang H."/>
        </authorList>
    </citation>
    <scope>NUCLEOTIDE SEQUENCE</scope>
    <source>
        <strain evidence="13">3651</strain>
    </source>
</reference>
<evidence type="ECO:0000256" key="3">
    <source>
        <dbReference type="ARBA" id="ARBA00022527"/>
    </source>
</evidence>
<evidence type="ECO:0000256" key="9">
    <source>
        <dbReference type="ARBA" id="ARBA00048367"/>
    </source>
</evidence>
<comment type="caution">
    <text evidence="13">The sequence shown here is derived from an EMBL/GenBank/DDBJ whole genome shotgun (WGS) entry which is preliminary data.</text>
</comment>
<dbReference type="EC" id="2.7.11.22" evidence="2"/>
<evidence type="ECO:0000256" key="6">
    <source>
        <dbReference type="ARBA" id="ARBA00022777"/>
    </source>
</evidence>
<keyword evidence="7 10" id="KW-0067">ATP-binding</keyword>
<dbReference type="EMBL" id="JACGWO010000011">
    <property type="protein sequence ID" value="KAK4415458.1"/>
    <property type="molecule type" value="Genomic_DNA"/>
</dbReference>
<dbReference type="AlphaFoldDB" id="A0AAE2CAW6"/>
<dbReference type="GO" id="GO:0004693">
    <property type="term" value="F:cyclin-dependent protein serine/threonine kinase activity"/>
    <property type="evidence" value="ECO:0007669"/>
    <property type="project" value="UniProtKB-EC"/>
</dbReference>
<dbReference type="SMART" id="SM00220">
    <property type="entry name" value="S_TKc"/>
    <property type="match status" value="1"/>
</dbReference>
<proteinExistence type="inferred from homology"/>
<evidence type="ECO:0000256" key="7">
    <source>
        <dbReference type="ARBA" id="ARBA00022840"/>
    </source>
</evidence>
<keyword evidence="4" id="KW-0808">Transferase</keyword>
<dbReference type="PANTHER" id="PTHR24056:SF171">
    <property type="entry name" value="CYCLIN-DEPENDENT KINASE 20"/>
    <property type="match status" value="1"/>
</dbReference>
<dbReference type="PROSITE" id="PS00107">
    <property type="entry name" value="PROTEIN_KINASE_ATP"/>
    <property type="match status" value="1"/>
</dbReference>
<dbReference type="PROSITE" id="PS00108">
    <property type="entry name" value="PROTEIN_KINASE_ST"/>
    <property type="match status" value="1"/>
</dbReference>
<dbReference type="InterPro" id="IPR050108">
    <property type="entry name" value="CDK"/>
</dbReference>
<dbReference type="InterPro" id="IPR017441">
    <property type="entry name" value="Protein_kinase_ATP_BS"/>
</dbReference>
<dbReference type="GO" id="GO:0005634">
    <property type="term" value="C:nucleus"/>
    <property type="evidence" value="ECO:0007669"/>
    <property type="project" value="TreeGrafter"/>
</dbReference>
<dbReference type="InterPro" id="IPR011009">
    <property type="entry name" value="Kinase-like_dom_sf"/>
</dbReference>
<evidence type="ECO:0000256" key="2">
    <source>
        <dbReference type="ARBA" id="ARBA00012425"/>
    </source>
</evidence>
<protein>
    <recommendedName>
        <fullName evidence="2">cyclin-dependent kinase</fullName>
        <ecNumber evidence="2">2.7.11.22</ecNumber>
    </recommendedName>
</protein>
<evidence type="ECO:0000259" key="12">
    <source>
        <dbReference type="PROSITE" id="PS50011"/>
    </source>
</evidence>
<dbReference type="Gene3D" id="3.30.200.20">
    <property type="entry name" value="Phosphorylase Kinase, domain 1"/>
    <property type="match status" value="1"/>
</dbReference>
<dbReference type="Gene3D" id="1.10.510.10">
    <property type="entry name" value="Transferase(Phosphotransferase) domain 1"/>
    <property type="match status" value="1"/>
</dbReference>
<dbReference type="SUPFAM" id="SSF56112">
    <property type="entry name" value="Protein kinase-like (PK-like)"/>
    <property type="match status" value="1"/>
</dbReference>
<keyword evidence="3 11" id="KW-0723">Serine/threonine-protein kinase</keyword>
<gene>
    <name evidence="13" type="ORF">Salat_2653200</name>
</gene>
<organism evidence="13 14">
    <name type="scientific">Sesamum alatum</name>
    <dbReference type="NCBI Taxonomy" id="300844"/>
    <lineage>
        <taxon>Eukaryota</taxon>
        <taxon>Viridiplantae</taxon>
        <taxon>Streptophyta</taxon>
        <taxon>Embryophyta</taxon>
        <taxon>Tracheophyta</taxon>
        <taxon>Spermatophyta</taxon>
        <taxon>Magnoliopsida</taxon>
        <taxon>eudicotyledons</taxon>
        <taxon>Gunneridae</taxon>
        <taxon>Pentapetalae</taxon>
        <taxon>asterids</taxon>
        <taxon>lamiids</taxon>
        <taxon>Lamiales</taxon>
        <taxon>Pedaliaceae</taxon>
        <taxon>Sesamum</taxon>
    </lineage>
</organism>
<evidence type="ECO:0000256" key="10">
    <source>
        <dbReference type="PROSITE-ProRule" id="PRU10141"/>
    </source>
</evidence>
<accession>A0AAE2CAW6</accession>
<evidence type="ECO:0000313" key="13">
    <source>
        <dbReference type="EMBL" id="KAK4415458.1"/>
    </source>
</evidence>
<dbReference type="Pfam" id="PF00069">
    <property type="entry name" value="Pkinase"/>
    <property type="match status" value="2"/>
</dbReference>
<feature type="binding site" evidence="10">
    <location>
        <position position="54"/>
    </location>
    <ligand>
        <name>ATP</name>
        <dbReference type="ChEBI" id="CHEBI:30616"/>
    </ligand>
</feature>
<feature type="domain" description="Protein kinase" evidence="12">
    <location>
        <begin position="25"/>
        <end position="387"/>
    </location>
</feature>
<evidence type="ECO:0000256" key="8">
    <source>
        <dbReference type="ARBA" id="ARBA00047811"/>
    </source>
</evidence>
<evidence type="ECO:0000256" key="4">
    <source>
        <dbReference type="ARBA" id="ARBA00022679"/>
    </source>
</evidence>
<comment type="catalytic activity">
    <reaction evidence="8">
        <text>L-threonyl-[protein] + ATP = O-phospho-L-threonyl-[protein] + ADP + H(+)</text>
        <dbReference type="Rhea" id="RHEA:46608"/>
        <dbReference type="Rhea" id="RHEA-COMP:11060"/>
        <dbReference type="Rhea" id="RHEA-COMP:11605"/>
        <dbReference type="ChEBI" id="CHEBI:15378"/>
        <dbReference type="ChEBI" id="CHEBI:30013"/>
        <dbReference type="ChEBI" id="CHEBI:30616"/>
        <dbReference type="ChEBI" id="CHEBI:61977"/>
        <dbReference type="ChEBI" id="CHEBI:456216"/>
        <dbReference type="EC" id="2.7.11.22"/>
    </reaction>
</comment>
<comment type="catalytic activity">
    <reaction evidence="9">
        <text>L-seryl-[protein] + ATP = O-phospho-L-seryl-[protein] + ADP + H(+)</text>
        <dbReference type="Rhea" id="RHEA:17989"/>
        <dbReference type="Rhea" id="RHEA-COMP:9863"/>
        <dbReference type="Rhea" id="RHEA-COMP:11604"/>
        <dbReference type="ChEBI" id="CHEBI:15378"/>
        <dbReference type="ChEBI" id="CHEBI:29999"/>
        <dbReference type="ChEBI" id="CHEBI:30616"/>
        <dbReference type="ChEBI" id="CHEBI:83421"/>
        <dbReference type="ChEBI" id="CHEBI:456216"/>
        <dbReference type="EC" id="2.7.11.22"/>
    </reaction>
</comment>
<name>A0AAE2CAW6_9LAMI</name>